<evidence type="ECO:0000256" key="1">
    <source>
        <dbReference type="SAM" id="MobiDB-lite"/>
    </source>
</evidence>
<reference evidence="2 3" key="1">
    <citation type="submission" date="2024-02" db="EMBL/GenBank/DDBJ databases">
        <title>A draft genome for the cacao thread blight pathogen Marasmius crinis-equi.</title>
        <authorList>
            <person name="Cohen S.P."/>
            <person name="Baruah I.K."/>
            <person name="Amoako-Attah I."/>
            <person name="Bukari Y."/>
            <person name="Meinhardt L.W."/>
            <person name="Bailey B.A."/>
        </authorList>
    </citation>
    <scope>NUCLEOTIDE SEQUENCE [LARGE SCALE GENOMIC DNA]</scope>
    <source>
        <strain evidence="2 3">GH-76</strain>
    </source>
</reference>
<proteinExistence type="predicted"/>
<evidence type="ECO:0000313" key="2">
    <source>
        <dbReference type="EMBL" id="KAL0572679.1"/>
    </source>
</evidence>
<organism evidence="2 3">
    <name type="scientific">Marasmius crinis-equi</name>
    <dbReference type="NCBI Taxonomy" id="585013"/>
    <lineage>
        <taxon>Eukaryota</taxon>
        <taxon>Fungi</taxon>
        <taxon>Dikarya</taxon>
        <taxon>Basidiomycota</taxon>
        <taxon>Agaricomycotina</taxon>
        <taxon>Agaricomycetes</taxon>
        <taxon>Agaricomycetidae</taxon>
        <taxon>Agaricales</taxon>
        <taxon>Marasmiineae</taxon>
        <taxon>Marasmiaceae</taxon>
        <taxon>Marasmius</taxon>
    </lineage>
</organism>
<feature type="region of interest" description="Disordered" evidence="1">
    <location>
        <begin position="122"/>
        <end position="201"/>
    </location>
</feature>
<evidence type="ECO:0000313" key="3">
    <source>
        <dbReference type="Proteomes" id="UP001465976"/>
    </source>
</evidence>
<keyword evidence="3" id="KW-1185">Reference proteome</keyword>
<comment type="caution">
    <text evidence="2">The sequence shown here is derived from an EMBL/GenBank/DDBJ whole genome shotgun (WGS) entry which is preliminary data.</text>
</comment>
<accession>A0ABR3FBQ9</accession>
<feature type="compositionally biased region" description="Basic and acidic residues" evidence="1">
    <location>
        <begin position="159"/>
        <end position="180"/>
    </location>
</feature>
<gene>
    <name evidence="2" type="ORF">V5O48_009278</name>
</gene>
<feature type="region of interest" description="Disordered" evidence="1">
    <location>
        <begin position="39"/>
        <end position="92"/>
    </location>
</feature>
<feature type="compositionally biased region" description="Polar residues" evidence="1">
    <location>
        <begin position="124"/>
        <end position="135"/>
    </location>
</feature>
<dbReference type="EMBL" id="JBAHYK010000597">
    <property type="protein sequence ID" value="KAL0572679.1"/>
    <property type="molecule type" value="Genomic_DNA"/>
</dbReference>
<protein>
    <recommendedName>
        <fullName evidence="4">Calponin-homology (CH) domain-containing protein</fullName>
    </recommendedName>
</protein>
<sequence length="333" mass="37367">MSQVQPLRRSWLLAANTIAEDYAKGGFLDSQTTDTQVFGFEKSSGAPVFRDDRSEDDNDYQDEEDGSQAVNNDDDIEESQLPGYYGDEDYNDTQFADADQSLEQQQVNDSLKLRINYGHLSRPLDQQHSSNNNVASFPDLTPVAPATAKSEPRPTQLDRPVKRSTPDDGFEPAKEPDHKKVSLKTVSEPSSPRSRASKPRQIVDNVLAAKYKDRNLIWELIEEGEREAGRKPNWSVLNLIDNKEHDGIISRMCRDLGIPTDREFQHASVLRKAHLVATSALFRLSCRPLLLEAGVTDDLDILKDSVANGRVLLAATERLICIEENARAFSEQR</sequence>
<evidence type="ECO:0008006" key="4">
    <source>
        <dbReference type="Google" id="ProtNLM"/>
    </source>
</evidence>
<name>A0ABR3FBQ9_9AGAR</name>
<feature type="compositionally biased region" description="Acidic residues" evidence="1">
    <location>
        <begin position="54"/>
        <end position="78"/>
    </location>
</feature>
<dbReference type="Proteomes" id="UP001465976">
    <property type="component" value="Unassembled WGS sequence"/>
</dbReference>